<protein>
    <recommendedName>
        <fullName evidence="3">DDE Tnp4 domain-containing protein</fullName>
    </recommendedName>
</protein>
<feature type="domain" description="DDE Tnp4" evidence="3">
    <location>
        <begin position="86"/>
        <end position="160"/>
    </location>
</feature>
<accession>A0ABQ9GY21</accession>
<comment type="caution">
    <text evidence="4">The sequence shown here is derived from an EMBL/GenBank/DDBJ whole genome shotgun (WGS) entry which is preliminary data.</text>
</comment>
<dbReference type="Pfam" id="PF13359">
    <property type="entry name" value="DDE_Tnp_4"/>
    <property type="match status" value="1"/>
</dbReference>
<evidence type="ECO:0000313" key="4">
    <source>
        <dbReference type="EMBL" id="KAJ8876876.1"/>
    </source>
</evidence>
<dbReference type="EMBL" id="JARBHB010000008">
    <property type="protein sequence ID" value="KAJ8876876.1"/>
    <property type="molecule type" value="Genomic_DNA"/>
</dbReference>
<evidence type="ECO:0000313" key="5">
    <source>
        <dbReference type="Proteomes" id="UP001159363"/>
    </source>
</evidence>
<proteinExistence type="predicted"/>
<sequence length="226" mass="25830">MATGESLHSLIYAFRISDCYISVIVTEVVSAICRKLLHILIPMRSENAWRANAIEFWERWQFPNSVWAVNGKDVRIPGSDKVVPFVIVGDEAFRLHRNLMNLLIRDKPRRALKRQSTRARRVSENAFDLLTQIFRIFHSPIAVTPQTCDMLILAACCLHNLIREDSPANLPGNNATQPTARLTNMTPLYRTGRFAHAAGINVRNTLKDYFINEGRVEWQDKVISTN</sequence>
<dbReference type="InterPro" id="IPR027806">
    <property type="entry name" value="HARBI1_dom"/>
</dbReference>
<evidence type="ECO:0000256" key="2">
    <source>
        <dbReference type="ARBA" id="ARBA00022723"/>
    </source>
</evidence>
<keyword evidence="5" id="KW-1185">Reference proteome</keyword>
<gene>
    <name evidence="4" type="ORF">PR048_021324</name>
</gene>
<evidence type="ECO:0000259" key="3">
    <source>
        <dbReference type="Pfam" id="PF13359"/>
    </source>
</evidence>
<comment type="cofactor">
    <cofactor evidence="1">
        <name>a divalent metal cation</name>
        <dbReference type="ChEBI" id="CHEBI:60240"/>
    </cofactor>
</comment>
<dbReference type="Proteomes" id="UP001159363">
    <property type="component" value="Chromosome 7"/>
</dbReference>
<keyword evidence="2" id="KW-0479">Metal-binding</keyword>
<organism evidence="4 5">
    <name type="scientific">Dryococelus australis</name>
    <dbReference type="NCBI Taxonomy" id="614101"/>
    <lineage>
        <taxon>Eukaryota</taxon>
        <taxon>Metazoa</taxon>
        <taxon>Ecdysozoa</taxon>
        <taxon>Arthropoda</taxon>
        <taxon>Hexapoda</taxon>
        <taxon>Insecta</taxon>
        <taxon>Pterygota</taxon>
        <taxon>Neoptera</taxon>
        <taxon>Polyneoptera</taxon>
        <taxon>Phasmatodea</taxon>
        <taxon>Verophasmatodea</taxon>
        <taxon>Anareolatae</taxon>
        <taxon>Phasmatidae</taxon>
        <taxon>Eurycanthinae</taxon>
        <taxon>Dryococelus</taxon>
    </lineage>
</organism>
<evidence type="ECO:0000256" key="1">
    <source>
        <dbReference type="ARBA" id="ARBA00001968"/>
    </source>
</evidence>
<reference evidence="4 5" key="1">
    <citation type="submission" date="2023-02" db="EMBL/GenBank/DDBJ databases">
        <title>LHISI_Scaffold_Assembly.</title>
        <authorList>
            <person name="Stuart O.P."/>
            <person name="Cleave R."/>
            <person name="Magrath M.J.L."/>
            <person name="Mikheyev A.S."/>
        </authorList>
    </citation>
    <scope>NUCLEOTIDE SEQUENCE [LARGE SCALE GENOMIC DNA]</scope>
    <source>
        <strain evidence="4">Daus_M_001</strain>
        <tissue evidence="4">Leg muscle</tissue>
    </source>
</reference>
<name>A0ABQ9GY21_9NEOP</name>